<protein>
    <submittedName>
        <fullName evidence="11">Ger(X)C family spore germination protein</fullName>
    </submittedName>
</protein>
<dbReference type="InterPro" id="IPR008844">
    <property type="entry name" value="Spore_GerAC-like"/>
</dbReference>
<evidence type="ECO:0000259" key="10">
    <source>
        <dbReference type="Pfam" id="PF25198"/>
    </source>
</evidence>
<comment type="caution">
    <text evidence="11">The sequence shown here is derived from an EMBL/GenBank/DDBJ whole genome shotgun (WGS) entry which is preliminary data.</text>
</comment>
<dbReference type="Gene3D" id="3.30.300.210">
    <property type="entry name" value="Nutrient germinant receptor protein C, domain 3"/>
    <property type="match status" value="1"/>
</dbReference>
<dbReference type="RefSeq" id="WP_341418445.1">
    <property type="nucleotide sequence ID" value="NZ_JBBPCC010000020.1"/>
</dbReference>
<comment type="subcellular location">
    <subcellularLocation>
        <location evidence="1">Membrane</location>
        <topology evidence="1">Lipid-anchor</topology>
    </subcellularLocation>
</comment>
<feature type="chain" id="PRO_5047378094" evidence="8">
    <location>
        <begin position="21"/>
        <end position="384"/>
    </location>
</feature>
<dbReference type="Pfam" id="PF05504">
    <property type="entry name" value="Spore_GerAC"/>
    <property type="match status" value="1"/>
</dbReference>
<dbReference type="PANTHER" id="PTHR35789:SF1">
    <property type="entry name" value="SPORE GERMINATION PROTEIN B3"/>
    <property type="match status" value="1"/>
</dbReference>
<evidence type="ECO:0000313" key="12">
    <source>
        <dbReference type="Proteomes" id="UP001469365"/>
    </source>
</evidence>
<evidence type="ECO:0000259" key="9">
    <source>
        <dbReference type="Pfam" id="PF05504"/>
    </source>
</evidence>
<feature type="signal peptide" evidence="8">
    <location>
        <begin position="1"/>
        <end position="20"/>
    </location>
</feature>
<name>A0ABU9DSV3_9BACL</name>
<keyword evidence="3" id="KW-0309">Germination</keyword>
<dbReference type="EMBL" id="JBBPCC010000020">
    <property type="protein sequence ID" value="MEK8131311.1"/>
    <property type="molecule type" value="Genomic_DNA"/>
</dbReference>
<sequence>MSRLLPGLMLLLLLTGCWNASDVDDQDYVNAVGIEYKEKEKEFWIHIQLISFAKIAKDTSGSTSPSPVPAWIATGKGETLLEAIEQIYNMSERKLYWGHVTSIVLGDGLLRTQNLTEVLETFMRYYALRYTMWTFSTSEDMIQLFSAAPNFEKSRLTMQLHSPDAHYEVISMVEPMRLNRFLQMYSGTRRTALLPCLGLSDKVWSKNDKPLSSMTVNGVHVFAEKRHSGFLALSKLQGLRWLDKHTMRATVSVMEQGKQLASIRMQHPKIRILPRYEDGLMRYDIRVTVEGTINELKRFISEKELAEKTSQAIEEEIRRTFVNGIRMGSDLYQLQPHGRPLLMVPWTRQRAEAAAESLTEASLQHVTVKARIVSGGKYKMYSER</sequence>
<keyword evidence="5" id="KW-0472">Membrane</keyword>
<evidence type="ECO:0000256" key="3">
    <source>
        <dbReference type="ARBA" id="ARBA00022544"/>
    </source>
</evidence>
<proteinExistence type="inferred from homology"/>
<keyword evidence="12" id="KW-1185">Reference proteome</keyword>
<comment type="similarity">
    <text evidence="2">Belongs to the GerABKC lipoprotein family.</text>
</comment>
<feature type="domain" description="Spore germination protein N-terminal" evidence="10">
    <location>
        <begin position="21"/>
        <end position="197"/>
    </location>
</feature>
<dbReference type="InterPro" id="IPR057336">
    <property type="entry name" value="GerAC_N"/>
</dbReference>
<dbReference type="NCBIfam" id="TIGR02887">
    <property type="entry name" value="spore_ger_x_C"/>
    <property type="match status" value="1"/>
</dbReference>
<keyword evidence="7" id="KW-0449">Lipoprotein</keyword>
<dbReference type="PROSITE" id="PS51257">
    <property type="entry name" value="PROKAR_LIPOPROTEIN"/>
    <property type="match status" value="1"/>
</dbReference>
<evidence type="ECO:0000256" key="1">
    <source>
        <dbReference type="ARBA" id="ARBA00004635"/>
    </source>
</evidence>
<reference evidence="11 12" key="1">
    <citation type="submission" date="2024-04" db="EMBL/GenBank/DDBJ databases">
        <title>draft genome sequnece of Paenibacillus filicis.</title>
        <authorList>
            <person name="Kim D.-U."/>
        </authorList>
    </citation>
    <scope>NUCLEOTIDE SEQUENCE [LARGE SCALE GENOMIC DNA]</scope>
    <source>
        <strain evidence="11 12">KACC14197</strain>
    </source>
</reference>
<evidence type="ECO:0000256" key="6">
    <source>
        <dbReference type="ARBA" id="ARBA00023139"/>
    </source>
</evidence>
<evidence type="ECO:0000256" key="8">
    <source>
        <dbReference type="SAM" id="SignalP"/>
    </source>
</evidence>
<evidence type="ECO:0000313" key="11">
    <source>
        <dbReference type="EMBL" id="MEK8131311.1"/>
    </source>
</evidence>
<accession>A0ABU9DSV3</accession>
<gene>
    <name evidence="11" type="ORF">WMW72_25720</name>
</gene>
<dbReference type="PANTHER" id="PTHR35789">
    <property type="entry name" value="SPORE GERMINATION PROTEIN B3"/>
    <property type="match status" value="1"/>
</dbReference>
<keyword evidence="6" id="KW-0564">Palmitate</keyword>
<dbReference type="InterPro" id="IPR038501">
    <property type="entry name" value="Spore_GerAC_C_sf"/>
</dbReference>
<evidence type="ECO:0000256" key="5">
    <source>
        <dbReference type="ARBA" id="ARBA00023136"/>
    </source>
</evidence>
<dbReference type="Pfam" id="PF25198">
    <property type="entry name" value="Spore_GerAC_N"/>
    <property type="match status" value="1"/>
</dbReference>
<evidence type="ECO:0000256" key="2">
    <source>
        <dbReference type="ARBA" id="ARBA00007886"/>
    </source>
</evidence>
<evidence type="ECO:0000256" key="7">
    <source>
        <dbReference type="ARBA" id="ARBA00023288"/>
    </source>
</evidence>
<dbReference type="InterPro" id="IPR046953">
    <property type="entry name" value="Spore_GerAC-like_C"/>
</dbReference>
<feature type="domain" description="Spore germination GerAC-like C-terminal" evidence="9">
    <location>
        <begin position="217"/>
        <end position="334"/>
    </location>
</feature>
<organism evidence="11 12">
    <name type="scientific">Paenibacillus filicis</name>
    <dbReference type="NCBI Taxonomy" id="669464"/>
    <lineage>
        <taxon>Bacteria</taxon>
        <taxon>Bacillati</taxon>
        <taxon>Bacillota</taxon>
        <taxon>Bacilli</taxon>
        <taxon>Bacillales</taxon>
        <taxon>Paenibacillaceae</taxon>
        <taxon>Paenibacillus</taxon>
    </lineage>
</organism>
<dbReference type="Proteomes" id="UP001469365">
    <property type="component" value="Unassembled WGS sequence"/>
</dbReference>
<keyword evidence="4 8" id="KW-0732">Signal</keyword>
<evidence type="ECO:0000256" key="4">
    <source>
        <dbReference type="ARBA" id="ARBA00022729"/>
    </source>
</evidence>